<protein>
    <recommendedName>
        <fullName evidence="3">Glyoxalase/bleomycin resistance protein/dioxygenase</fullName>
    </recommendedName>
</protein>
<evidence type="ECO:0000313" key="1">
    <source>
        <dbReference type="EMBL" id="KAF2498821.1"/>
    </source>
</evidence>
<dbReference type="AlphaFoldDB" id="A0A6A6R294"/>
<sequence length="130" mass="13979">MPFTHIAINATAEKFDETVAFYKKAIAPFGYAETLSYGVAVGFGVDGKNDFWVFKKENLKLGEDAGLHFAFLAKDKKAVAEFHAASLAAGAKDNGAPGPRPSYGPKYYGAFVIDPMGNNVEATSYDADQE</sequence>
<keyword evidence="2" id="KW-1185">Reference proteome</keyword>
<proteinExistence type="predicted"/>
<name>A0A6A6R294_9PEZI</name>
<evidence type="ECO:0000313" key="2">
    <source>
        <dbReference type="Proteomes" id="UP000799750"/>
    </source>
</evidence>
<dbReference type="CDD" id="cd07262">
    <property type="entry name" value="VOC_like"/>
    <property type="match status" value="1"/>
</dbReference>
<dbReference type="EMBL" id="MU004185">
    <property type="protein sequence ID" value="KAF2498821.1"/>
    <property type="molecule type" value="Genomic_DNA"/>
</dbReference>
<organism evidence="1 2">
    <name type="scientific">Lophium mytilinum</name>
    <dbReference type="NCBI Taxonomy" id="390894"/>
    <lineage>
        <taxon>Eukaryota</taxon>
        <taxon>Fungi</taxon>
        <taxon>Dikarya</taxon>
        <taxon>Ascomycota</taxon>
        <taxon>Pezizomycotina</taxon>
        <taxon>Dothideomycetes</taxon>
        <taxon>Pleosporomycetidae</taxon>
        <taxon>Mytilinidiales</taxon>
        <taxon>Mytilinidiaceae</taxon>
        <taxon>Lophium</taxon>
    </lineage>
</organism>
<dbReference type="PANTHER" id="PTHR35006:SF2">
    <property type="entry name" value="GLYOXALASE FAMILY PROTEIN (AFU_ORTHOLOGUE AFUA_5G14830)"/>
    <property type="match status" value="1"/>
</dbReference>
<dbReference type="SUPFAM" id="SSF54593">
    <property type="entry name" value="Glyoxalase/Bleomycin resistance protein/Dihydroxybiphenyl dioxygenase"/>
    <property type="match status" value="1"/>
</dbReference>
<dbReference type="Gene3D" id="3.10.180.10">
    <property type="entry name" value="2,3-Dihydroxybiphenyl 1,2-Dioxygenase, domain 1"/>
    <property type="match status" value="1"/>
</dbReference>
<evidence type="ECO:0008006" key="3">
    <source>
        <dbReference type="Google" id="ProtNLM"/>
    </source>
</evidence>
<dbReference type="InterPro" id="IPR029068">
    <property type="entry name" value="Glyas_Bleomycin-R_OHBP_Dase"/>
</dbReference>
<accession>A0A6A6R294</accession>
<reference evidence="1" key="1">
    <citation type="journal article" date="2020" name="Stud. Mycol.">
        <title>101 Dothideomycetes genomes: a test case for predicting lifestyles and emergence of pathogens.</title>
        <authorList>
            <person name="Haridas S."/>
            <person name="Albert R."/>
            <person name="Binder M."/>
            <person name="Bloem J."/>
            <person name="Labutti K."/>
            <person name="Salamov A."/>
            <person name="Andreopoulos B."/>
            <person name="Baker S."/>
            <person name="Barry K."/>
            <person name="Bills G."/>
            <person name="Bluhm B."/>
            <person name="Cannon C."/>
            <person name="Castanera R."/>
            <person name="Culley D."/>
            <person name="Daum C."/>
            <person name="Ezra D."/>
            <person name="Gonzalez J."/>
            <person name="Henrissat B."/>
            <person name="Kuo A."/>
            <person name="Liang C."/>
            <person name="Lipzen A."/>
            <person name="Lutzoni F."/>
            <person name="Magnuson J."/>
            <person name="Mondo S."/>
            <person name="Nolan M."/>
            <person name="Ohm R."/>
            <person name="Pangilinan J."/>
            <person name="Park H.-J."/>
            <person name="Ramirez L."/>
            <person name="Alfaro M."/>
            <person name="Sun H."/>
            <person name="Tritt A."/>
            <person name="Yoshinaga Y."/>
            <person name="Zwiers L.-H."/>
            <person name="Turgeon B."/>
            <person name="Goodwin S."/>
            <person name="Spatafora J."/>
            <person name="Crous P."/>
            <person name="Grigoriev I."/>
        </authorList>
    </citation>
    <scope>NUCLEOTIDE SEQUENCE</scope>
    <source>
        <strain evidence="1">CBS 269.34</strain>
    </source>
</reference>
<gene>
    <name evidence="1" type="ORF">BU16DRAFT_524868</name>
</gene>
<dbReference type="Proteomes" id="UP000799750">
    <property type="component" value="Unassembled WGS sequence"/>
</dbReference>
<dbReference type="OrthoDB" id="10249419at2759"/>
<dbReference type="PANTHER" id="PTHR35006">
    <property type="entry name" value="GLYOXALASE FAMILY PROTEIN (AFU_ORTHOLOGUE AFUA_5G14830)"/>
    <property type="match status" value="1"/>
</dbReference>